<name>A0ACC0DPT3_9BASI</name>
<protein>
    <submittedName>
        <fullName evidence="1">Uncharacterized protein</fullName>
    </submittedName>
</protein>
<proteinExistence type="predicted"/>
<evidence type="ECO:0000313" key="1">
    <source>
        <dbReference type="EMBL" id="KAI7936941.1"/>
    </source>
</evidence>
<keyword evidence="2" id="KW-1185">Reference proteome</keyword>
<comment type="caution">
    <text evidence="1">The sequence shown here is derived from an EMBL/GenBank/DDBJ whole genome shotgun (WGS) entry which is preliminary data.</text>
</comment>
<sequence length="146" mass="16425">MKILGFGTPTCLKKLLKPLRTSTKKNYLSSSFVNWRGFIGGQQDYMFDEDLKRGSMIVDGLLSYKQPVFVYIILIKMMDHLDPQHAKLKAATSESTLKTELAAHKKQLSGTYTATALQFADLHNPTKRTKAKGTIREALDGSESRR</sequence>
<reference evidence="2" key="2">
    <citation type="journal article" date="2018" name="Mol. Plant Microbe Interact.">
        <title>Genome sequence resources for the wheat stripe rust pathogen (Puccinia striiformis f. sp. tritici) and the barley stripe rust pathogen (Puccinia striiformis f. sp. hordei).</title>
        <authorList>
            <person name="Xia C."/>
            <person name="Wang M."/>
            <person name="Yin C."/>
            <person name="Cornejo O.E."/>
            <person name="Hulbert S.H."/>
            <person name="Chen X."/>
        </authorList>
    </citation>
    <scope>NUCLEOTIDE SEQUENCE [LARGE SCALE GENOMIC DNA]</scope>
    <source>
        <strain evidence="2">93-210</strain>
    </source>
</reference>
<dbReference type="Proteomes" id="UP001060170">
    <property type="component" value="Chromosome 17"/>
</dbReference>
<reference evidence="2" key="1">
    <citation type="journal article" date="2018" name="BMC Genomics">
        <title>Genomic insights into host adaptation between the wheat stripe rust pathogen (Puccinia striiformis f. sp. tritici) and the barley stripe rust pathogen (Puccinia striiformis f. sp. hordei).</title>
        <authorList>
            <person name="Xia C."/>
            <person name="Wang M."/>
            <person name="Yin C."/>
            <person name="Cornejo O.E."/>
            <person name="Hulbert S.H."/>
            <person name="Chen X."/>
        </authorList>
    </citation>
    <scope>NUCLEOTIDE SEQUENCE [LARGE SCALE GENOMIC DNA]</scope>
    <source>
        <strain evidence="2">93-210</strain>
    </source>
</reference>
<accession>A0ACC0DPT3</accession>
<organism evidence="1 2">
    <name type="scientific">Puccinia striiformis f. sp. tritici</name>
    <dbReference type="NCBI Taxonomy" id="168172"/>
    <lineage>
        <taxon>Eukaryota</taxon>
        <taxon>Fungi</taxon>
        <taxon>Dikarya</taxon>
        <taxon>Basidiomycota</taxon>
        <taxon>Pucciniomycotina</taxon>
        <taxon>Pucciniomycetes</taxon>
        <taxon>Pucciniales</taxon>
        <taxon>Pucciniaceae</taxon>
        <taxon>Puccinia</taxon>
    </lineage>
</organism>
<reference evidence="1 2" key="3">
    <citation type="journal article" date="2022" name="Microbiol. Spectr.">
        <title>Folding features and dynamics of 3D genome architecture in plant fungal pathogens.</title>
        <authorList>
            <person name="Xia C."/>
        </authorList>
    </citation>
    <scope>NUCLEOTIDE SEQUENCE [LARGE SCALE GENOMIC DNA]</scope>
    <source>
        <strain evidence="1 2">93-210</strain>
    </source>
</reference>
<gene>
    <name evidence="1" type="ORF">MJO28_015840</name>
</gene>
<dbReference type="EMBL" id="CM045881">
    <property type="protein sequence ID" value="KAI7936941.1"/>
    <property type="molecule type" value="Genomic_DNA"/>
</dbReference>
<evidence type="ECO:0000313" key="2">
    <source>
        <dbReference type="Proteomes" id="UP001060170"/>
    </source>
</evidence>